<dbReference type="CDD" id="cd13999">
    <property type="entry name" value="STKc_MAP3K-like"/>
    <property type="match status" value="1"/>
</dbReference>
<reference evidence="8" key="2">
    <citation type="submission" date="2012-11" db="EMBL/GenBank/DDBJ databases">
        <authorList>
            <person name="Kuo A."/>
            <person name="Curtis B.A."/>
            <person name="Tanifuji G."/>
            <person name="Burki F."/>
            <person name="Gruber A."/>
            <person name="Irimia M."/>
            <person name="Maruyama S."/>
            <person name="Arias M.C."/>
            <person name="Ball S.G."/>
            <person name="Gile G.H."/>
            <person name="Hirakawa Y."/>
            <person name="Hopkins J.F."/>
            <person name="Rensing S.A."/>
            <person name="Schmutz J."/>
            <person name="Symeonidi A."/>
            <person name="Elias M."/>
            <person name="Eveleigh R.J."/>
            <person name="Herman E.K."/>
            <person name="Klute M.J."/>
            <person name="Nakayama T."/>
            <person name="Obornik M."/>
            <person name="Reyes-Prieto A."/>
            <person name="Armbrust E.V."/>
            <person name="Aves S.J."/>
            <person name="Beiko R.G."/>
            <person name="Coutinho P."/>
            <person name="Dacks J.B."/>
            <person name="Durnford D.G."/>
            <person name="Fast N.M."/>
            <person name="Green B.R."/>
            <person name="Grisdale C."/>
            <person name="Hempe F."/>
            <person name="Henrissat B."/>
            <person name="Hoppner M.P."/>
            <person name="Ishida K.-I."/>
            <person name="Kim E."/>
            <person name="Koreny L."/>
            <person name="Kroth P.G."/>
            <person name="Liu Y."/>
            <person name="Malik S.-B."/>
            <person name="Maier U.G."/>
            <person name="McRose D."/>
            <person name="Mock T."/>
            <person name="Neilson J.A."/>
            <person name="Onodera N.T."/>
            <person name="Poole A.M."/>
            <person name="Pritham E.J."/>
            <person name="Richards T.A."/>
            <person name="Rocap G."/>
            <person name="Roy S.W."/>
            <person name="Sarai C."/>
            <person name="Schaack S."/>
            <person name="Shirato S."/>
            <person name="Slamovits C.H."/>
            <person name="Spencer D.F."/>
            <person name="Suzuki S."/>
            <person name="Worden A.Z."/>
            <person name="Zauner S."/>
            <person name="Barry K."/>
            <person name="Bell C."/>
            <person name="Bharti A.K."/>
            <person name="Crow J.A."/>
            <person name="Grimwood J."/>
            <person name="Kramer R."/>
            <person name="Lindquist E."/>
            <person name="Lucas S."/>
            <person name="Salamov A."/>
            <person name="McFadden G.I."/>
            <person name="Lane C.E."/>
            <person name="Keeling P.J."/>
            <person name="Gray M.W."/>
            <person name="Grigoriev I.V."/>
            <person name="Archibald J.M."/>
        </authorList>
    </citation>
    <scope>NUCLEOTIDE SEQUENCE</scope>
    <source>
        <strain evidence="8">CCMP2712</strain>
    </source>
</reference>
<dbReference type="KEGG" id="gtt:GUITHDRAFT_164427"/>
<dbReference type="SMART" id="SM00220">
    <property type="entry name" value="S_TKc"/>
    <property type="match status" value="1"/>
</dbReference>
<protein>
    <recommendedName>
        <fullName evidence="5">Protein kinase domain-containing protein</fullName>
    </recommendedName>
</protein>
<dbReference type="Proteomes" id="UP000011087">
    <property type="component" value="Unassembled WGS sequence"/>
</dbReference>
<dbReference type="EMBL" id="JH993024">
    <property type="protein sequence ID" value="EKX41429.1"/>
    <property type="molecule type" value="Genomic_DNA"/>
</dbReference>
<dbReference type="Gene3D" id="3.30.200.20">
    <property type="entry name" value="Phosphorylase Kinase, domain 1"/>
    <property type="match status" value="1"/>
</dbReference>
<keyword evidence="4" id="KW-0418">Kinase</keyword>
<evidence type="ECO:0000256" key="2">
    <source>
        <dbReference type="ARBA" id="ARBA00022840"/>
    </source>
</evidence>
<gene>
    <name evidence="6" type="ORF">GUITHDRAFT_164427</name>
</gene>
<dbReference type="AlphaFoldDB" id="L1IZU2"/>
<feature type="domain" description="Protein kinase" evidence="5">
    <location>
        <begin position="54"/>
        <end position="336"/>
    </location>
</feature>
<keyword evidence="4" id="KW-0723">Serine/threonine-protein kinase</keyword>
<evidence type="ECO:0000256" key="1">
    <source>
        <dbReference type="ARBA" id="ARBA00022741"/>
    </source>
</evidence>
<comment type="similarity">
    <text evidence="4">Belongs to the protein kinase superfamily.</text>
</comment>
<dbReference type="InterPro" id="IPR000719">
    <property type="entry name" value="Prot_kinase_dom"/>
</dbReference>
<evidence type="ECO:0000313" key="6">
    <source>
        <dbReference type="EMBL" id="EKX41429.1"/>
    </source>
</evidence>
<dbReference type="PROSITE" id="PS50011">
    <property type="entry name" value="PROTEIN_KINASE_DOM"/>
    <property type="match status" value="1"/>
</dbReference>
<dbReference type="PROSITE" id="PS00107">
    <property type="entry name" value="PROTEIN_KINASE_ATP"/>
    <property type="match status" value="1"/>
</dbReference>
<organism evidence="6">
    <name type="scientific">Guillardia theta (strain CCMP2712)</name>
    <name type="common">Cryptophyte</name>
    <dbReference type="NCBI Taxonomy" id="905079"/>
    <lineage>
        <taxon>Eukaryota</taxon>
        <taxon>Cryptophyceae</taxon>
        <taxon>Pyrenomonadales</taxon>
        <taxon>Geminigeraceae</taxon>
        <taxon>Guillardia</taxon>
    </lineage>
</organism>
<accession>L1IZU2</accession>
<dbReference type="InterPro" id="IPR051681">
    <property type="entry name" value="Ser/Thr_Kinases-Pseudokinases"/>
</dbReference>
<dbReference type="InterPro" id="IPR017441">
    <property type="entry name" value="Protein_kinase_ATP_BS"/>
</dbReference>
<keyword evidence="8" id="KW-1185">Reference proteome</keyword>
<reference evidence="6 8" key="1">
    <citation type="journal article" date="2012" name="Nature">
        <title>Algal genomes reveal evolutionary mosaicism and the fate of nucleomorphs.</title>
        <authorList>
            <consortium name="DOE Joint Genome Institute"/>
            <person name="Curtis B.A."/>
            <person name="Tanifuji G."/>
            <person name="Burki F."/>
            <person name="Gruber A."/>
            <person name="Irimia M."/>
            <person name="Maruyama S."/>
            <person name="Arias M.C."/>
            <person name="Ball S.G."/>
            <person name="Gile G.H."/>
            <person name="Hirakawa Y."/>
            <person name="Hopkins J.F."/>
            <person name="Kuo A."/>
            <person name="Rensing S.A."/>
            <person name="Schmutz J."/>
            <person name="Symeonidi A."/>
            <person name="Elias M."/>
            <person name="Eveleigh R.J."/>
            <person name="Herman E.K."/>
            <person name="Klute M.J."/>
            <person name="Nakayama T."/>
            <person name="Obornik M."/>
            <person name="Reyes-Prieto A."/>
            <person name="Armbrust E.V."/>
            <person name="Aves S.J."/>
            <person name="Beiko R.G."/>
            <person name="Coutinho P."/>
            <person name="Dacks J.B."/>
            <person name="Durnford D.G."/>
            <person name="Fast N.M."/>
            <person name="Green B.R."/>
            <person name="Grisdale C.J."/>
            <person name="Hempel F."/>
            <person name="Henrissat B."/>
            <person name="Hoppner M.P."/>
            <person name="Ishida K."/>
            <person name="Kim E."/>
            <person name="Koreny L."/>
            <person name="Kroth P.G."/>
            <person name="Liu Y."/>
            <person name="Malik S.B."/>
            <person name="Maier U.G."/>
            <person name="McRose D."/>
            <person name="Mock T."/>
            <person name="Neilson J.A."/>
            <person name="Onodera N.T."/>
            <person name="Poole A.M."/>
            <person name="Pritham E.J."/>
            <person name="Richards T.A."/>
            <person name="Rocap G."/>
            <person name="Roy S.W."/>
            <person name="Sarai C."/>
            <person name="Schaack S."/>
            <person name="Shirato S."/>
            <person name="Slamovits C.H."/>
            <person name="Spencer D.F."/>
            <person name="Suzuki S."/>
            <person name="Worden A.Z."/>
            <person name="Zauner S."/>
            <person name="Barry K."/>
            <person name="Bell C."/>
            <person name="Bharti A.K."/>
            <person name="Crow J.A."/>
            <person name="Grimwood J."/>
            <person name="Kramer R."/>
            <person name="Lindquist E."/>
            <person name="Lucas S."/>
            <person name="Salamov A."/>
            <person name="McFadden G.I."/>
            <person name="Lane C.E."/>
            <person name="Keeling P.J."/>
            <person name="Gray M.W."/>
            <person name="Grigoriev I.V."/>
            <person name="Archibald J.M."/>
        </authorList>
    </citation>
    <scope>NUCLEOTIDE SEQUENCE</scope>
    <source>
        <strain evidence="6 8">CCMP2712</strain>
    </source>
</reference>
<dbReference type="PaxDb" id="55529-EKX41429"/>
<reference evidence="7" key="3">
    <citation type="submission" date="2016-03" db="UniProtKB">
        <authorList>
            <consortium name="EnsemblProtists"/>
        </authorList>
    </citation>
    <scope>IDENTIFICATION</scope>
</reference>
<dbReference type="PANTHER" id="PTHR44329:SF140">
    <property type="entry name" value="INACTIVE PROTEIN TYROSINE KINASE PTKL"/>
    <property type="match status" value="1"/>
</dbReference>
<dbReference type="Pfam" id="PF00069">
    <property type="entry name" value="Pkinase"/>
    <property type="match status" value="1"/>
</dbReference>
<dbReference type="GO" id="GO:0004674">
    <property type="term" value="F:protein serine/threonine kinase activity"/>
    <property type="evidence" value="ECO:0007669"/>
    <property type="project" value="UniProtKB-KW"/>
</dbReference>
<dbReference type="PROSITE" id="PS00108">
    <property type="entry name" value="PROTEIN_KINASE_ST"/>
    <property type="match status" value="1"/>
</dbReference>
<dbReference type="GeneID" id="17297988"/>
<dbReference type="GO" id="GO:0005524">
    <property type="term" value="F:ATP binding"/>
    <property type="evidence" value="ECO:0007669"/>
    <property type="project" value="UniProtKB-UniRule"/>
</dbReference>
<dbReference type="InterPro" id="IPR008271">
    <property type="entry name" value="Ser/Thr_kinase_AS"/>
</dbReference>
<dbReference type="PANTHER" id="PTHR44329">
    <property type="entry name" value="SERINE/THREONINE-PROTEIN KINASE TNNI3K-RELATED"/>
    <property type="match status" value="1"/>
</dbReference>
<dbReference type="OrthoDB" id="4062651at2759"/>
<evidence type="ECO:0000256" key="4">
    <source>
        <dbReference type="RuleBase" id="RU000304"/>
    </source>
</evidence>
<dbReference type="Gene3D" id="1.10.510.10">
    <property type="entry name" value="Transferase(Phosphotransferase) domain 1"/>
    <property type="match status" value="1"/>
</dbReference>
<keyword evidence="2 3" id="KW-0067">ATP-binding</keyword>
<keyword evidence="1 3" id="KW-0547">Nucleotide-binding</keyword>
<dbReference type="OMA" id="HEAICKI"/>
<proteinExistence type="inferred from homology"/>
<dbReference type="PIRSF" id="PIRSF000654">
    <property type="entry name" value="Integrin-linked_kinase"/>
    <property type="match status" value="1"/>
</dbReference>
<dbReference type="EnsemblProtists" id="EKX41429">
    <property type="protein sequence ID" value="EKX41429"/>
    <property type="gene ID" value="GUITHDRAFT_164427"/>
</dbReference>
<evidence type="ECO:0000256" key="3">
    <source>
        <dbReference type="PROSITE-ProRule" id="PRU10141"/>
    </source>
</evidence>
<evidence type="ECO:0000313" key="7">
    <source>
        <dbReference type="EnsemblProtists" id="EKX41429"/>
    </source>
</evidence>
<dbReference type="eggNOG" id="KOG0192">
    <property type="taxonomic scope" value="Eukaryota"/>
</dbReference>
<evidence type="ECO:0000259" key="5">
    <source>
        <dbReference type="PROSITE" id="PS50011"/>
    </source>
</evidence>
<dbReference type="InterPro" id="IPR011009">
    <property type="entry name" value="Kinase-like_dom_sf"/>
</dbReference>
<dbReference type="RefSeq" id="XP_005828409.1">
    <property type="nucleotide sequence ID" value="XM_005828352.1"/>
</dbReference>
<feature type="binding site" evidence="3">
    <location>
        <position position="82"/>
    </location>
    <ligand>
        <name>ATP</name>
        <dbReference type="ChEBI" id="CHEBI:30616"/>
    </ligand>
</feature>
<dbReference type="STRING" id="905079.L1IZU2"/>
<keyword evidence="4" id="KW-0808">Transferase</keyword>
<name>L1IZU2_GUITC</name>
<dbReference type="HOGENOM" id="CLU_000288_7_35_1"/>
<evidence type="ECO:0000313" key="8">
    <source>
        <dbReference type="Proteomes" id="UP000011087"/>
    </source>
</evidence>
<dbReference type="SUPFAM" id="SSF56112">
    <property type="entry name" value="Protein kinase-like (PK-like)"/>
    <property type="match status" value="1"/>
</dbReference>
<sequence>MAAHAPIAAQDLQSFGDESQRSRSDSDILVSEYHAVPLHVRAQAEAWELPREEIQFANVIGEGEGGIVYQCRWRGLDCVAKKLAQDSNASAEYADMINELSTVSRLRHPNLVLFLGACTKGNGPLIILSEYLPGGNLADYAAKQRQLKSRSRGRPSMEIAYTWCMDLARAVCYLHNCTTPVIHRDLKPANLLLTDDLRLKVSDFGLCKTLLKDSADGKPYKMTGNKGTLQYMAPEVIQCLPNYNEKVDIYSAGMIFWFIGMGCEPFEGVGAEVLSQWIASQGKRPPLEEIAMRSSRAFSPSCWLGEEFGSLINRCWDGEPELRPSADQVVEELELIWKNEKFGYCQSSFAVSFC</sequence>